<keyword evidence="2 5" id="KW-0238">DNA-binding</keyword>
<gene>
    <name evidence="5" type="ORF">FHU29_000229</name>
</gene>
<dbReference type="PROSITE" id="PS50995">
    <property type="entry name" value="HTH_MARR_2"/>
    <property type="match status" value="1"/>
</dbReference>
<evidence type="ECO:0000256" key="3">
    <source>
        <dbReference type="ARBA" id="ARBA00023163"/>
    </source>
</evidence>
<dbReference type="EMBL" id="JACHWS010000001">
    <property type="protein sequence ID" value="MBB3035795.1"/>
    <property type="molecule type" value="Genomic_DNA"/>
</dbReference>
<dbReference type="InterPro" id="IPR039422">
    <property type="entry name" value="MarR/SlyA-like"/>
</dbReference>
<evidence type="ECO:0000256" key="2">
    <source>
        <dbReference type="ARBA" id="ARBA00023125"/>
    </source>
</evidence>
<dbReference type="InterPro" id="IPR000835">
    <property type="entry name" value="HTH_MarR-typ"/>
</dbReference>
<dbReference type="Proteomes" id="UP000567922">
    <property type="component" value="Unassembled WGS sequence"/>
</dbReference>
<accession>A0A839RGR1</accession>
<dbReference type="PANTHER" id="PTHR33164">
    <property type="entry name" value="TRANSCRIPTIONAL REGULATOR, MARR FAMILY"/>
    <property type="match status" value="1"/>
</dbReference>
<dbReference type="InterPro" id="IPR036390">
    <property type="entry name" value="WH_DNA-bd_sf"/>
</dbReference>
<evidence type="ECO:0000256" key="1">
    <source>
        <dbReference type="ARBA" id="ARBA00023015"/>
    </source>
</evidence>
<proteinExistence type="predicted"/>
<evidence type="ECO:0000259" key="4">
    <source>
        <dbReference type="PROSITE" id="PS50995"/>
    </source>
</evidence>
<dbReference type="InterPro" id="IPR036388">
    <property type="entry name" value="WH-like_DNA-bd_sf"/>
</dbReference>
<reference evidence="5 6" key="1">
    <citation type="submission" date="2020-08" db="EMBL/GenBank/DDBJ databases">
        <title>Sequencing the genomes of 1000 actinobacteria strains.</title>
        <authorList>
            <person name="Klenk H.-P."/>
        </authorList>
    </citation>
    <scope>NUCLEOTIDE SEQUENCE [LARGE SCALE GENOMIC DNA]</scope>
    <source>
        <strain evidence="5 6">DSM 45258</strain>
    </source>
</reference>
<dbReference type="SMART" id="SM00347">
    <property type="entry name" value="HTH_MARR"/>
    <property type="match status" value="1"/>
</dbReference>
<evidence type="ECO:0000313" key="6">
    <source>
        <dbReference type="Proteomes" id="UP000567922"/>
    </source>
</evidence>
<keyword evidence="1" id="KW-0805">Transcription regulation</keyword>
<dbReference type="GO" id="GO:0003700">
    <property type="term" value="F:DNA-binding transcription factor activity"/>
    <property type="evidence" value="ECO:0007669"/>
    <property type="project" value="InterPro"/>
</dbReference>
<comment type="caution">
    <text evidence="5">The sequence shown here is derived from an EMBL/GenBank/DDBJ whole genome shotgun (WGS) entry which is preliminary data.</text>
</comment>
<dbReference type="Pfam" id="PF12802">
    <property type="entry name" value="MarR_2"/>
    <property type="match status" value="1"/>
</dbReference>
<sequence>MLHRLAKVRAKAAEALMQSESLSFDQWLVIEALALAEGRSAEGRTMAQVQHATQVSGPTLTRVVDKLVMRAFLYREVDPADRRKVRVHLSDRGADLYARLADLLAADESEWLGSEALDRESRQNIARITDTVEA</sequence>
<keyword evidence="6" id="KW-1185">Reference proteome</keyword>
<dbReference type="PANTHER" id="PTHR33164:SF64">
    <property type="entry name" value="TRANSCRIPTIONAL REGULATOR SLYA"/>
    <property type="match status" value="1"/>
</dbReference>
<dbReference type="GO" id="GO:0003677">
    <property type="term" value="F:DNA binding"/>
    <property type="evidence" value="ECO:0007669"/>
    <property type="project" value="UniProtKB-KW"/>
</dbReference>
<dbReference type="RefSeq" id="WP_232323092.1">
    <property type="nucleotide sequence ID" value="NZ_BDDI01000027.1"/>
</dbReference>
<dbReference type="GO" id="GO:0006950">
    <property type="term" value="P:response to stress"/>
    <property type="evidence" value="ECO:0007669"/>
    <property type="project" value="TreeGrafter"/>
</dbReference>
<dbReference type="AlphaFoldDB" id="A0A839RGR1"/>
<evidence type="ECO:0000313" key="5">
    <source>
        <dbReference type="EMBL" id="MBB3035795.1"/>
    </source>
</evidence>
<dbReference type="Gene3D" id="1.10.10.10">
    <property type="entry name" value="Winged helix-like DNA-binding domain superfamily/Winged helix DNA-binding domain"/>
    <property type="match status" value="1"/>
</dbReference>
<organism evidence="5 6">
    <name type="scientific">Hoyosella altamirensis</name>
    <dbReference type="NCBI Taxonomy" id="616997"/>
    <lineage>
        <taxon>Bacteria</taxon>
        <taxon>Bacillati</taxon>
        <taxon>Actinomycetota</taxon>
        <taxon>Actinomycetes</taxon>
        <taxon>Mycobacteriales</taxon>
        <taxon>Hoyosellaceae</taxon>
        <taxon>Hoyosella</taxon>
    </lineage>
</organism>
<name>A0A839RGR1_9ACTN</name>
<dbReference type="SUPFAM" id="SSF46785">
    <property type="entry name" value="Winged helix' DNA-binding domain"/>
    <property type="match status" value="1"/>
</dbReference>
<feature type="domain" description="HTH marR-type" evidence="4">
    <location>
        <begin position="1"/>
        <end position="134"/>
    </location>
</feature>
<keyword evidence="3" id="KW-0804">Transcription</keyword>
<dbReference type="PRINTS" id="PR00598">
    <property type="entry name" value="HTHMARR"/>
</dbReference>
<protein>
    <submittedName>
        <fullName evidence="5">DNA-binding MarR family transcriptional regulator</fullName>
    </submittedName>
</protein>